<feature type="binding site" evidence="6">
    <location>
        <position position="28"/>
    </location>
    <ligand>
        <name>substrate</name>
    </ligand>
</feature>
<dbReference type="RefSeq" id="WP_013298189.1">
    <property type="nucleotide sequence ID" value="NC_014410.1"/>
</dbReference>
<gene>
    <name evidence="6" type="primary">rbsD</name>
    <name evidence="7" type="ordered locus">Tthe_1725</name>
</gene>
<name>D9TQI9_THETC</name>
<dbReference type="KEGG" id="ttm:Tthe_1725"/>
<keyword evidence="5 6" id="KW-0119">Carbohydrate metabolism</keyword>
<dbReference type="HAMAP" id="MF_01661">
    <property type="entry name" value="D_rib_pyranase"/>
    <property type="match status" value="1"/>
</dbReference>
<dbReference type="PANTHER" id="PTHR37831">
    <property type="entry name" value="D-RIBOSE PYRANASE"/>
    <property type="match status" value="1"/>
</dbReference>
<comment type="function">
    <text evidence="6">Catalyzes the interconversion of beta-pyran and beta-furan forms of D-ribose.</text>
</comment>
<evidence type="ECO:0000313" key="7">
    <source>
        <dbReference type="EMBL" id="ADL69223.1"/>
    </source>
</evidence>
<protein>
    <recommendedName>
        <fullName evidence="2 6">D-ribose pyranase</fullName>
        <ecNumber evidence="2 6">5.4.99.62</ecNumber>
    </recommendedName>
</protein>
<dbReference type="eggNOG" id="COG1869">
    <property type="taxonomic scope" value="Bacteria"/>
</dbReference>
<dbReference type="UniPathway" id="UPA00916">
    <property type="reaction ID" value="UER00888"/>
</dbReference>
<evidence type="ECO:0000313" key="8">
    <source>
        <dbReference type="Proteomes" id="UP000001626"/>
    </source>
</evidence>
<dbReference type="EMBL" id="CP002171">
    <property type="protein sequence ID" value="ADL69223.1"/>
    <property type="molecule type" value="Genomic_DNA"/>
</dbReference>
<dbReference type="Pfam" id="PF05025">
    <property type="entry name" value="RbsD_FucU"/>
    <property type="match status" value="1"/>
</dbReference>
<evidence type="ECO:0000256" key="5">
    <source>
        <dbReference type="ARBA" id="ARBA00023277"/>
    </source>
</evidence>
<proteinExistence type="inferred from homology"/>
<dbReference type="AlphaFoldDB" id="D9TQI9"/>
<keyword evidence="3 6" id="KW-0963">Cytoplasm</keyword>
<dbReference type="PANTHER" id="PTHR37831:SF1">
    <property type="entry name" value="D-RIBOSE PYRANASE"/>
    <property type="match status" value="1"/>
</dbReference>
<dbReference type="GeneID" id="93864547"/>
<comment type="similarity">
    <text evidence="6">Belongs to the RbsD / FucU family. RbsD subfamily.</text>
</comment>
<comment type="subunit">
    <text evidence="6">Homodecamer.</text>
</comment>
<dbReference type="GO" id="GO:0019303">
    <property type="term" value="P:D-ribose catabolic process"/>
    <property type="evidence" value="ECO:0007669"/>
    <property type="project" value="UniProtKB-UniRule"/>
</dbReference>
<sequence>MKKTTLLNSEISRIVAECGHKDLLVIADSGLPVPENTKRIDIALSPGIPSFLETLKAVLSELGVEKAYIAKEMIDKNNELYLEVTKLLQDKIIIIDHEKLKEMSKMSKAVIRTGEFTSFANIILQSGVEF</sequence>
<evidence type="ECO:0000256" key="4">
    <source>
        <dbReference type="ARBA" id="ARBA00023235"/>
    </source>
</evidence>
<organism evidence="7 8">
    <name type="scientific">Thermoanaerobacterium thermosaccharolyticum (strain ATCC 7956 / DSM 571 / NCIMB 9385 / NCA 3814 / NCTC 13789 / WDCM 00135 / 2032)</name>
    <name type="common">Clostridium thermosaccharolyticum</name>
    <dbReference type="NCBI Taxonomy" id="580327"/>
    <lineage>
        <taxon>Bacteria</taxon>
        <taxon>Bacillati</taxon>
        <taxon>Bacillota</taxon>
        <taxon>Clostridia</taxon>
        <taxon>Thermoanaerobacterales</taxon>
        <taxon>Thermoanaerobacteraceae</taxon>
        <taxon>Thermoanaerobacterium</taxon>
    </lineage>
</organism>
<evidence type="ECO:0000256" key="2">
    <source>
        <dbReference type="ARBA" id="ARBA00012862"/>
    </source>
</evidence>
<dbReference type="InterPro" id="IPR023750">
    <property type="entry name" value="RbsD-like_sf"/>
</dbReference>
<dbReference type="GO" id="GO:0016872">
    <property type="term" value="F:intramolecular lyase activity"/>
    <property type="evidence" value="ECO:0007669"/>
    <property type="project" value="UniProtKB-UniRule"/>
</dbReference>
<dbReference type="EC" id="5.4.99.62" evidence="2 6"/>
<comment type="subcellular location">
    <subcellularLocation>
        <location evidence="6">Cytoplasm</location>
    </subcellularLocation>
</comment>
<dbReference type="GO" id="GO:0005829">
    <property type="term" value="C:cytosol"/>
    <property type="evidence" value="ECO:0007669"/>
    <property type="project" value="TreeGrafter"/>
</dbReference>
<dbReference type="GO" id="GO:0062193">
    <property type="term" value="F:D-ribose pyranase activity"/>
    <property type="evidence" value="ECO:0007669"/>
    <property type="project" value="UniProtKB-EC"/>
</dbReference>
<dbReference type="STRING" id="580327.Tthe_1725"/>
<dbReference type="GO" id="GO:0048029">
    <property type="term" value="F:monosaccharide binding"/>
    <property type="evidence" value="ECO:0007669"/>
    <property type="project" value="InterPro"/>
</dbReference>
<keyword evidence="4 6" id="KW-0413">Isomerase</keyword>
<feature type="binding site" evidence="6">
    <location>
        <begin position="119"/>
        <end position="121"/>
    </location>
    <ligand>
        <name>substrate</name>
    </ligand>
</feature>
<dbReference type="Proteomes" id="UP000001626">
    <property type="component" value="Chromosome"/>
</dbReference>
<keyword evidence="8" id="KW-1185">Reference proteome</keyword>
<evidence type="ECO:0000256" key="1">
    <source>
        <dbReference type="ARBA" id="ARBA00000223"/>
    </source>
</evidence>
<dbReference type="OrthoDB" id="9805009at2"/>
<dbReference type="HOGENOM" id="CLU_135498_0_0_9"/>
<dbReference type="SUPFAM" id="SSF102546">
    <property type="entry name" value="RbsD-like"/>
    <property type="match status" value="1"/>
</dbReference>
<feature type="active site" description="Proton donor" evidence="6">
    <location>
        <position position="20"/>
    </location>
</feature>
<dbReference type="InterPro" id="IPR007721">
    <property type="entry name" value="RbsD_FucU"/>
</dbReference>
<dbReference type="NCBIfam" id="NF008761">
    <property type="entry name" value="PRK11797.1"/>
    <property type="match status" value="1"/>
</dbReference>
<comment type="catalytic activity">
    <reaction evidence="1 6">
        <text>beta-D-ribopyranose = beta-D-ribofuranose</text>
        <dbReference type="Rhea" id="RHEA:25432"/>
        <dbReference type="ChEBI" id="CHEBI:27476"/>
        <dbReference type="ChEBI" id="CHEBI:47002"/>
        <dbReference type="EC" id="5.4.99.62"/>
    </reaction>
</comment>
<reference evidence="7 8" key="1">
    <citation type="submission" date="2010-08" db="EMBL/GenBank/DDBJ databases">
        <title>Complete sequence of Thermoanaerobacterium thermosaccharolyticum DSM 571.</title>
        <authorList>
            <consortium name="US DOE Joint Genome Institute"/>
            <person name="Lucas S."/>
            <person name="Copeland A."/>
            <person name="Lapidus A."/>
            <person name="Cheng J.-F."/>
            <person name="Bruce D."/>
            <person name="Goodwin L."/>
            <person name="Pitluck S."/>
            <person name="Teshima H."/>
            <person name="Detter J.C."/>
            <person name="Han C."/>
            <person name="Tapia R."/>
            <person name="Land M."/>
            <person name="Hauser L."/>
            <person name="Chang Y.-J."/>
            <person name="Jeffries C."/>
            <person name="Kyrpides N."/>
            <person name="Ivanova N."/>
            <person name="Mikhailova N."/>
            <person name="Hemme C.L."/>
            <person name="Woyke T."/>
        </authorList>
    </citation>
    <scope>NUCLEOTIDE SEQUENCE [LARGE SCALE GENOMIC DNA]</scope>
    <source>
        <strain evidence="8">ATCC 7956 / DSM 571 / NCIMB 9385 / NCA 3814 / NCTC 13789 / WDCM 00135 / 2032</strain>
    </source>
</reference>
<evidence type="ECO:0000256" key="3">
    <source>
        <dbReference type="ARBA" id="ARBA00022490"/>
    </source>
</evidence>
<evidence type="ECO:0000256" key="6">
    <source>
        <dbReference type="HAMAP-Rule" id="MF_01661"/>
    </source>
</evidence>
<dbReference type="Gene3D" id="3.40.1650.10">
    <property type="entry name" value="RbsD-like domain"/>
    <property type="match status" value="1"/>
</dbReference>
<dbReference type="InterPro" id="IPR023064">
    <property type="entry name" value="D-ribose_pyranase"/>
</dbReference>
<feature type="binding site" evidence="6">
    <location>
        <position position="97"/>
    </location>
    <ligand>
        <name>substrate</name>
    </ligand>
</feature>
<comment type="pathway">
    <text evidence="6">Carbohydrate metabolism; D-ribose degradation; D-ribose 5-phosphate from beta-D-ribopyranose: step 1/2.</text>
</comment>
<accession>D9TQI9</accession>